<reference evidence="1" key="1">
    <citation type="submission" date="2020-12" db="EMBL/GenBank/DDBJ databases">
        <title>Metabolic potential, ecology and presence of endohyphal bacteria is reflected in genomic diversity of Mucoromycotina.</title>
        <authorList>
            <person name="Muszewska A."/>
            <person name="Okrasinska A."/>
            <person name="Steczkiewicz K."/>
            <person name="Drgas O."/>
            <person name="Orlowska M."/>
            <person name="Perlinska-Lenart U."/>
            <person name="Aleksandrzak-Piekarczyk T."/>
            <person name="Szatraj K."/>
            <person name="Zielenkiewicz U."/>
            <person name="Pilsyk S."/>
            <person name="Malc E."/>
            <person name="Mieczkowski P."/>
            <person name="Kruszewska J.S."/>
            <person name="Biernat P."/>
            <person name="Pawlowska J."/>
        </authorList>
    </citation>
    <scope>NUCLEOTIDE SEQUENCE</scope>
    <source>
        <strain evidence="1">WA0000017839</strain>
    </source>
</reference>
<name>A0A8H7VFL7_9FUNG</name>
<sequence>MKRKSQVDDKRSIHSHFLFTCQVLNINLLLLTDVRQKPVPLPLEYSHGKSSSTEGSSDGDVSLKFYCLNSNIASYTSSTSDNTRLSELLETAVSNFEVPFNDNKSRLRNYFFSHQLKIIPNAGQLAFNNNLATNVVPTVQQLVKILNNGADNPFIIKSKKYDEKIIVPKGNLLLYACGRIYNCRIYLFSSRSKPIVIHPPSNSQLDKTNVSNIAIFKYCDSFITEWFSLELRKKPGVYVKKPSNVVSTTTTLAAEKRQVGEKKPRQAYTKIGNDLDDEILCLLEEEVKFLYRKKWSSYQTKQKNKSNMIQKCSESLSRKSLPTGAATVIKAKLEQKIKSNQFDTFKEADIPASGLWVQQKINRLKQQGKFTVDGFINNFIAEITNQQSLESTSESSSRTSIPSFESENDTEICIANTDLIDVDYRTVSRSLKRVIHKDFDYNIFLQSMENLQNECTLSMHGMSQAIGSLSESIISGAIFSSKPKFYFDYSCTGLNDLEAHLRKTPIAILGPAEKEFLDDSGILAYLGFWSVLSYCVGGKLNLKNKHPAIEFIKSNLEARHMHDFVTTPTISYACRQYYTNFTNMWTYQKYMQDLKVVVTLIIRANLCKQRFFSKPSMVASKASSSKEFSSGKKKIKKLFIMNELFECLLKYNQHKKRGKLFVIKQLMEKLFQTADTASDKENTMMVTKLSSVDADMSFFEDEDECEDEADLLVESNSDLNDDKSITLDNTQKDLTAKEVRALSTVCIMLIQSSTIGNEVDAKNIFEKLYLDTQESIPRAALDFCAKLVNGLRKIRCKKEEECLGSFFGMRKLRNLIVGYAKEHYKRNRMGVCSLYPISDKKISIRVDSKSLYLLFAKSYNMYKSENTYFTNYLDISTENDKRLIFSNFFDISYLERILKEQKLHPTFSFIFSSRYSLQFLGVKSTLKSYSILDLKARAELEEAPKNNDGLNDIVNVKEAVRNLNVGIKESKAKQARLSRLLLPLEKLRMDQARNFRIEERGKDKWDEKKYNDLKEARANCDKIYSELKSVRATISNNQTEMYRLNKILHKQPLPADNINKEVISDKDITSLAKGEIAVQGIDPGVVTTASFKGVSGSLLFESINRYTALKNLDPVESATNEKQVSLEFTAKMVNNATFSTKHRQERHRRENQKIQTDVSYLEKKRLTRKIRTKKFYQVFFSRHRKRLVTSVGKGNNNAVWSFLGNWSGITTFMKGHTRRSLKPVITELQKTEKDKFMVVDEYKSTVTCTSCFETTTKQVVRRGDTIKRIKGAVVCVNKDCPRRMHNNSTTSNRDQNGALNIALIGFSALVSEDGLTLPPFRRGVHNPNK</sequence>
<evidence type="ECO:0000313" key="2">
    <source>
        <dbReference type="Proteomes" id="UP000603453"/>
    </source>
</evidence>
<dbReference type="OrthoDB" id="2254984at2759"/>
<keyword evidence="2" id="KW-1185">Reference proteome</keyword>
<dbReference type="EMBL" id="JAEPRD010000005">
    <property type="protein sequence ID" value="KAG2212724.1"/>
    <property type="molecule type" value="Genomic_DNA"/>
</dbReference>
<dbReference type="Proteomes" id="UP000603453">
    <property type="component" value="Unassembled WGS sequence"/>
</dbReference>
<proteinExistence type="predicted"/>
<protein>
    <submittedName>
        <fullName evidence="1">Uncharacterized protein</fullName>
    </submittedName>
</protein>
<organism evidence="1 2">
    <name type="scientific">Mucor saturninus</name>
    <dbReference type="NCBI Taxonomy" id="64648"/>
    <lineage>
        <taxon>Eukaryota</taxon>
        <taxon>Fungi</taxon>
        <taxon>Fungi incertae sedis</taxon>
        <taxon>Mucoromycota</taxon>
        <taxon>Mucoromycotina</taxon>
        <taxon>Mucoromycetes</taxon>
        <taxon>Mucorales</taxon>
        <taxon>Mucorineae</taxon>
        <taxon>Mucoraceae</taxon>
        <taxon>Mucor</taxon>
    </lineage>
</organism>
<gene>
    <name evidence="1" type="ORF">INT47_000701</name>
</gene>
<evidence type="ECO:0000313" key="1">
    <source>
        <dbReference type="EMBL" id="KAG2212724.1"/>
    </source>
</evidence>
<comment type="caution">
    <text evidence="1">The sequence shown here is derived from an EMBL/GenBank/DDBJ whole genome shotgun (WGS) entry which is preliminary data.</text>
</comment>
<accession>A0A8H7VFL7</accession>